<evidence type="ECO:0000259" key="7">
    <source>
        <dbReference type="Pfam" id="PF04321"/>
    </source>
</evidence>
<evidence type="ECO:0000256" key="5">
    <source>
        <dbReference type="ARBA" id="ARBA00048200"/>
    </source>
</evidence>
<comment type="function">
    <text evidence="6">Catalyzes the reduction of dTDP-6-deoxy-L-lyxo-4-hexulose to yield dTDP-L-rhamnose.</text>
</comment>
<dbReference type="Proteomes" id="UP000014216">
    <property type="component" value="Unassembled WGS sequence"/>
</dbReference>
<comment type="catalytic activity">
    <reaction evidence="5">
        <text>dTDP-beta-L-rhamnose + NADP(+) = dTDP-4-dehydro-beta-L-rhamnose + NADPH + H(+)</text>
        <dbReference type="Rhea" id="RHEA:21796"/>
        <dbReference type="ChEBI" id="CHEBI:15378"/>
        <dbReference type="ChEBI" id="CHEBI:57510"/>
        <dbReference type="ChEBI" id="CHEBI:57783"/>
        <dbReference type="ChEBI" id="CHEBI:58349"/>
        <dbReference type="ChEBI" id="CHEBI:62830"/>
        <dbReference type="EC" id="1.1.1.133"/>
    </reaction>
</comment>
<dbReference type="UniPathway" id="UPA00124"/>
<dbReference type="PANTHER" id="PTHR10491">
    <property type="entry name" value="DTDP-4-DEHYDRORHAMNOSE REDUCTASE"/>
    <property type="match status" value="1"/>
</dbReference>
<dbReference type="CDD" id="cd05254">
    <property type="entry name" value="dTDP_HR_like_SDR_e"/>
    <property type="match status" value="1"/>
</dbReference>
<comment type="similarity">
    <text evidence="2 6">Belongs to the dTDP-4-dehydrorhamnose reductase family.</text>
</comment>
<dbReference type="OrthoDB" id="9803892at2"/>
<name>S0FZF2_9BACT</name>
<dbReference type="GO" id="GO:0019305">
    <property type="term" value="P:dTDP-rhamnose biosynthetic process"/>
    <property type="evidence" value="ECO:0007669"/>
    <property type="project" value="UniProtKB-UniPathway"/>
</dbReference>
<keyword evidence="6 8" id="KW-0560">Oxidoreductase</keyword>
<protein>
    <recommendedName>
        <fullName evidence="4 6">dTDP-4-dehydrorhamnose reductase</fullName>
        <ecNumber evidence="3 6">1.1.1.133</ecNumber>
    </recommendedName>
</protein>
<dbReference type="InterPro" id="IPR029903">
    <property type="entry name" value="RmlD-like-bd"/>
</dbReference>
<evidence type="ECO:0000256" key="4">
    <source>
        <dbReference type="ARBA" id="ARBA00017099"/>
    </source>
</evidence>
<evidence type="ECO:0000256" key="2">
    <source>
        <dbReference type="ARBA" id="ARBA00010944"/>
    </source>
</evidence>
<dbReference type="Gene3D" id="3.40.50.720">
    <property type="entry name" value="NAD(P)-binding Rossmann-like Domain"/>
    <property type="match status" value="1"/>
</dbReference>
<dbReference type="PANTHER" id="PTHR10491:SF4">
    <property type="entry name" value="METHIONINE ADENOSYLTRANSFERASE 2 SUBUNIT BETA"/>
    <property type="match status" value="1"/>
</dbReference>
<dbReference type="GO" id="GO:0008831">
    <property type="term" value="F:dTDP-4-dehydrorhamnose reductase activity"/>
    <property type="evidence" value="ECO:0007669"/>
    <property type="project" value="UniProtKB-EC"/>
</dbReference>
<dbReference type="AlphaFoldDB" id="S0FZF2"/>
<dbReference type="SUPFAM" id="SSF51735">
    <property type="entry name" value="NAD(P)-binding Rossmann-fold domains"/>
    <property type="match status" value="1"/>
</dbReference>
<reference evidence="8 9" key="1">
    <citation type="journal article" date="2013" name="Genome Announc.">
        <title>Draft Genome Sequence of Desulfotignum phosphitoxidans DSM 13687 Strain FiPS-3.</title>
        <authorList>
            <person name="Poehlein A."/>
            <person name="Daniel R."/>
            <person name="Simeonova D.D."/>
        </authorList>
    </citation>
    <scope>NUCLEOTIDE SEQUENCE [LARGE SCALE GENOMIC DNA]</scope>
    <source>
        <strain evidence="8 9">DSM 13687</strain>
    </source>
</reference>
<dbReference type="EC" id="1.1.1.133" evidence="3 6"/>
<dbReference type="Gene3D" id="3.90.25.10">
    <property type="entry name" value="UDP-galactose 4-epimerase, domain 1"/>
    <property type="match status" value="1"/>
</dbReference>
<dbReference type="NCBIfam" id="TIGR01214">
    <property type="entry name" value="rmlD"/>
    <property type="match status" value="1"/>
</dbReference>
<gene>
    <name evidence="8" type="primary">rmlD</name>
    <name evidence="8" type="ORF">Dpo_2c02020</name>
</gene>
<dbReference type="FunFam" id="3.40.50.720:FF:000159">
    <property type="entry name" value="dTDP-4-dehydrorhamnose reductase"/>
    <property type="match status" value="1"/>
</dbReference>
<dbReference type="RefSeq" id="WP_006964775.1">
    <property type="nucleotide sequence ID" value="NZ_APJX01000002.1"/>
</dbReference>
<dbReference type="PATRIC" id="fig|1286635.3.peg.1178"/>
<dbReference type="Pfam" id="PF04321">
    <property type="entry name" value="RmlD_sub_bind"/>
    <property type="match status" value="1"/>
</dbReference>
<keyword evidence="6" id="KW-0521">NADP</keyword>
<dbReference type="InterPro" id="IPR005913">
    <property type="entry name" value="dTDP_dehydrorham_reduct"/>
</dbReference>
<comment type="caution">
    <text evidence="8">The sequence shown here is derived from an EMBL/GenBank/DDBJ whole genome shotgun (WGS) entry which is preliminary data.</text>
</comment>
<evidence type="ECO:0000256" key="3">
    <source>
        <dbReference type="ARBA" id="ARBA00012929"/>
    </source>
</evidence>
<dbReference type="GO" id="GO:0005829">
    <property type="term" value="C:cytosol"/>
    <property type="evidence" value="ECO:0007669"/>
    <property type="project" value="TreeGrafter"/>
</dbReference>
<evidence type="ECO:0000313" key="9">
    <source>
        <dbReference type="Proteomes" id="UP000014216"/>
    </source>
</evidence>
<dbReference type="InterPro" id="IPR036291">
    <property type="entry name" value="NAD(P)-bd_dom_sf"/>
</dbReference>
<evidence type="ECO:0000256" key="1">
    <source>
        <dbReference type="ARBA" id="ARBA00004781"/>
    </source>
</evidence>
<organism evidence="8 9">
    <name type="scientific">Desulfotignum phosphitoxidans DSM 13687</name>
    <dbReference type="NCBI Taxonomy" id="1286635"/>
    <lineage>
        <taxon>Bacteria</taxon>
        <taxon>Pseudomonadati</taxon>
        <taxon>Thermodesulfobacteriota</taxon>
        <taxon>Desulfobacteria</taxon>
        <taxon>Desulfobacterales</taxon>
        <taxon>Desulfobacteraceae</taxon>
        <taxon>Desulfotignum</taxon>
    </lineage>
</organism>
<sequence length="290" mass="31747">MKVLITGADGQLGGELMQVFPDGWTVVGVDLPGVDITDEEQVSQMMAEIQPDWVINCAAYTQVDKAESDAGAAFAVNCDGAANLARSARQRGARLVHISTDFVFSGNQFRPYRSDDLPAPVSVYGKTKLAGEKAVQDILGKEALIIRTAWLYAAHGNNFVKTMIRLMREKEMLTVVDDQIGTPCWAGGLAKVVWAAVENQLTGIFHWTDAGVASWYDFAVAIQEEATDAGLLDRILPIHPVPTRQYPTPAARPAFSVLDKSDLAVATGVWPRHWRVGLRRMLGQLKNRVE</sequence>
<comment type="pathway">
    <text evidence="1 6">Carbohydrate biosynthesis; dTDP-L-rhamnose biosynthesis.</text>
</comment>
<evidence type="ECO:0000313" key="8">
    <source>
        <dbReference type="EMBL" id="EMS80513.1"/>
    </source>
</evidence>
<evidence type="ECO:0000256" key="6">
    <source>
        <dbReference type="RuleBase" id="RU364082"/>
    </source>
</evidence>
<proteinExistence type="inferred from homology"/>
<keyword evidence="9" id="KW-1185">Reference proteome</keyword>
<feature type="domain" description="RmlD-like substrate binding" evidence="7">
    <location>
        <begin position="1"/>
        <end position="285"/>
    </location>
</feature>
<accession>S0FZF2</accession>
<dbReference type="EMBL" id="APJX01000002">
    <property type="protein sequence ID" value="EMS80513.1"/>
    <property type="molecule type" value="Genomic_DNA"/>
</dbReference>